<dbReference type="PANTHER" id="PTHR38788:SF3">
    <property type="entry name" value="CLR5 DOMAIN-CONTAINING PROTEIN"/>
    <property type="match status" value="1"/>
</dbReference>
<comment type="caution">
    <text evidence="3">The sequence shown here is derived from an EMBL/GenBank/DDBJ whole genome shotgun (WGS) entry which is preliminary data.</text>
</comment>
<evidence type="ECO:0000313" key="4">
    <source>
        <dbReference type="Proteomes" id="UP001301769"/>
    </source>
</evidence>
<evidence type="ECO:0000256" key="1">
    <source>
        <dbReference type="SAM" id="MobiDB-lite"/>
    </source>
</evidence>
<evidence type="ECO:0000259" key="2">
    <source>
        <dbReference type="Pfam" id="PF14420"/>
    </source>
</evidence>
<dbReference type="InterPro" id="IPR025676">
    <property type="entry name" value="Clr5_dom"/>
</dbReference>
<dbReference type="Proteomes" id="UP001301769">
    <property type="component" value="Unassembled WGS sequence"/>
</dbReference>
<organism evidence="3 4">
    <name type="scientific">Rhypophila decipiens</name>
    <dbReference type="NCBI Taxonomy" id="261697"/>
    <lineage>
        <taxon>Eukaryota</taxon>
        <taxon>Fungi</taxon>
        <taxon>Dikarya</taxon>
        <taxon>Ascomycota</taxon>
        <taxon>Pezizomycotina</taxon>
        <taxon>Sordariomycetes</taxon>
        <taxon>Sordariomycetidae</taxon>
        <taxon>Sordariales</taxon>
        <taxon>Naviculisporaceae</taxon>
        <taxon>Rhypophila</taxon>
    </lineage>
</organism>
<evidence type="ECO:0000313" key="3">
    <source>
        <dbReference type="EMBL" id="KAK4207732.1"/>
    </source>
</evidence>
<name>A0AAN6Y1Q3_9PEZI</name>
<keyword evidence="4" id="KW-1185">Reference proteome</keyword>
<dbReference type="AlphaFoldDB" id="A0AAN6Y1Q3"/>
<reference evidence="3" key="1">
    <citation type="journal article" date="2023" name="Mol. Phylogenet. Evol.">
        <title>Genome-scale phylogeny and comparative genomics of the fungal order Sordariales.</title>
        <authorList>
            <person name="Hensen N."/>
            <person name="Bonometti L."/>
            <person name="Westerberg I."/>
            <person name="Brannstrom I.O."/>
            <person name="Guillou S."/>
            <person name="Cros-Aarteil S."/>
            <person name="Calhoun S."/>
            <person name="Haridas S."/>
            <person name="Kuo A."/>
            <person name="Mondo S."/>
            <person name="Pangilinan J."/>
            <person name="Riley R."/>
            <person name="LaButti K."/>
            <person name="Andreopoulos B."/>
            <person name="Lipzen A."/>
            <person name="Chen C."/>
            <person name="Yan M."/>
            <person name="Daum C."/>
            <person name="Ng V."/>
            <person name="Clum A."/>
            <person name="Steindorff A."/>
            <person name="Ohm R.A."/>
            <person name="Martin F."/>
            <person name="Silar P."/>
            <person name="Natvig D.O."/>
            <person name="Lalanne C."/>
            <person name="Gautier V."/>
            <person name="Ament-Velasquez S.L."/>
            <person name="Kruys A."/>
            <person name="Hutchinson M.I."/>
            <person name="Powell A.J."/>
            <person name="Barry K."/>
            <person name="Miller A.N."/>
            <person name="Grigoriev I.V."/>
            <person name="Debuchy R."/>
            <person name="Gladieux P."/>
            <person name="Hiltunen Thoren M."/>
            <person name="Johannesson H."/>
        </authorList>
    </citation>
    <scope>NUCLEOTIDE SEQUENCE</scope>
    <source>
        <strain evidence="3">PSN293</strain>
    </source>
</reference>
<accession>A0AAN6Y1Q3</accession>
<feature type="compositionally biased region" description="Pro residues" evidence="1">
    <location>
        <begin position="32"/>
        <end position="42"/>
    </location>
</feature>
<feature type="compositionally biased region" description="Low complexity" evidence="1">
    <location>
        <begin position="19"/>
        <end position="31"/>
    </location>
</feature>
<feature type="region of interest" description="Disordered" evidence="1">
    <location>
        <begin position="1"/>
        <end position="46"/>
    </location>
</feature>
<feature type="domain" description="Clr5" evidence="2">
    <location>
        <begin position="78"/>
        <end position="130"/>
    </location>
</feature>
<proteinExistence type="predicted"/>
<dbReference type="EMBL" id="MU858277">
    <property type="protein sequence ID" value="KAK4207732.1"/>
    <property type="molecule type" value="Genomic_DNA"/>
</dbReference>
<gene>
    <name evidence="3" type="ORF">QBC37DRAFT_298125</name>
</gene>
<dbReference type="Pfam" id="PF14420">
    <property type="entry name" value="Clr5"/>
    <property type="match status" value="1"/>
</dbReference>
<dbReference type="PANTHER" id="PTHR38788">
    <property type="entry name" value="CLR5 DOMAIN-CONTAINING PROTEIN"/>
    <property type="match status" value="1"/>
</dbReference>
<sequence length="543" mass="62394">MRSLTPPQDLDADEINHKSSPISVVPLRPSSPLSPEPIPVSAPPCTEVPVPSYAEDDSAAAVAHPDVSPERPLVPTNAADWEAKKDIIQDLYMNKNLILNDVVNIMLQTHNFKATARMYKGQFAKWRWTKYNKSGSSNSGQFKATKSRPTRRTNCGMIGGGAPDHVVKPSSFHRRRHPSQAIEIFRLLYQNEDILYVESTLNEYRTYISKWSEHETPWRSGSGFHDILRAQENSILQNVSIALDHFRNDRTKLGGEVLRRAFLQIEDAIATGLDVQAIWDCCLAVPQLVLNLGWTDILLIFTRYLHQLTHVKMYGHPISTIAKNLYKLAQRDPDQLQLYIDKGWKLWIDMVGRVRGEQDHVTIHLKRGYVILMNPEKSIVQNLISDFSLSVQRSLAERGEVLTTQRILELEQLLVRMYIPLFRVSAESSMRAHYMLSGVLLRIENKDKNKGQPVNHWEYVDRYLFFSAYHFLASIADSNGEHAKAADYRRKSLASPKDQFWLQTALRLEEYLRSEGKKEEADVIMQERSQVPLLEYYEHPDYD</sequence>
<protein>
    <recommendedName>
        <fullName evidence="2">Clr5 domain-containing protein</fullName>
    </recommendedName>
</protein>
<feature type="region of interest" description="Disordered" evidence="1">
    <location>
        <begin position="136"/>
        <end position="160"/>
    </location>
</feature>
<reference evidence="3" key="2">
    <citation type="submission" date="2023-05" db="EMBL/GenBank/DDBJ databases">
        <authorList>
            <consortium name="Lawrence Berkeley National Laboratory"/>
            <person name="Steindorff A."/>
            <person name="Hensen N."/>
            <person name="Bonometti L."/>
            <person name="Westerberg I."/>
            <person name="Brannstrom I.O."/>
            <person name="Guillou S."/>
            <person name="Cros-Aarteil S."/>
            <person name="Calhoun S."/>
            <person name="Haridas S."/>
            <person name="Kuo A."/>
            <person name="Mondo S."/>
            <person name="Pangilinan J."/>
            <person name="Riley R."/>
            <person name="Labutti K."/>
            <person name="Andreopoulos B."/>
            <person name="Lipzen A."/>
            <person name="Chen C."/>
            <person name="Yanf M."/>
            <person name="Daum C."/>
            <person name="Ng V."/>
            <person name="Clum A."/>
            <person name="Ohm R."/>
            <person name="Martin F."/>
            <person name="Silar P."/>
            <person name="Natvig D."/>
            <person name="Lalanne C."/>
            <person name="Gautier V."/>
            <person name="Ament-Velasquez S.L."/>
            <person name="Kruys A."/>
            <person name="Hutchinson M.I."/>
            <person name="Powell A.J."/>
            <person name="Barry K."/>
            <person name="Miller A.N."/>
            <person name="Grigoriev I.V."/>
            <person name="Debuchy R."/>
            <person name="Gladieux P."/>
            <person name="Thoren M.H."/>
            <person name="Johannesson H."/>
        </authorList>
    </citation>
    <scope>NUCLEOTIDE SEQUENCE</scope>
    <source>
        <strain evidence="3">PSN293</strain>
    </source>
</reference>